<evidence type="ECO:0000256" key="2">
    <source>
        <dbReference type="SAM" id="SignalP"/>
    </source>
</evidence>
<dbReference type="EMBL" id="BSXW01000455">
    <property type="protein sequence ID" value="GMF22909.1"/>
    <property type="molecule type" value="Genomic_DNA"/>
</dbReference>
<evidence type="ECO:0000313" key="3">
    <source>
        <dbReference type="EMBL" id="GMF22909.1"/>
    </source>
</evidence>
<sequence>MVLSVPKITIKAVLVLQLLHGTVHGLKVENFQNTQLTDQDALGTVSSPAKIIPDSIDKKSEKQELFGSGTTESSLDDILGSSSDSGSDGTRLDIFGSRPASS</sequence>
<keyword evidence="4" id="KW-1185">Reference proteome</keyword>
<dbReference type="Proteomes" id="UP001165083">
    <property type="component" value="Unassembled WGS sequence"/>
</dbReference>
<feature type="chain" id="PRO_5040912250" evidence="2">
    <location>
        <begin position="26"/>
        <end position="102"/>
    </location>
</feature>
<proteinExistence type="predicted"/>
<accession>A0A9W6U063</accession>
<evidence type="ECO:0000256" key="1">
    <source>
        <dbReference type="SAM" id="MobiDB-lite"/>
    </source>
</evidence>
<organism evidence="3 4">
    <name type="scientific">Phytophthora lilii</name>
    <dbReference type="NCBI Taxonomy" id="2077276"/>
    <lineage>
        <taxon>Eukaryota</taxon>
        <taxon>Sar</taxon>
        <taxon>Stramenopiles</taxon>
        <taxon>Oomycota</taxon>
        <taxon>Peronosporomycetes</taxon>
        <taxon>Peronosporales</taxon>
        <taxon>Peronosporaceae</taxon>
        <taxon>Phytophthora</taxon>
    </lineage>
</organism>
<feature type="signal peptide" evidence="2">
    <location>
        <begin position="1"/>
        <end position="25"/>
    </location>
</feature>
<feature type="compositionally biased region" description="Low complexity" evidence="1">
    <location>
        <begin position="76"/>
        <end position="89"/>
    </location>
</feature>
<evidence type="ECO:0000313" key="4">
    <source>
        <dbReference type="Proteomes" id="UP001165083"/>
    </source>
</evidence>
<reference evidence="3" key="1">
    <citation type="submission" date="2023-04" db="EMBL/GenBank/DDBJ databases">
        <title>Phytophthora lilii NBRC 32176.</title>
        <authorList>
            <person name="Ichikawa N."/>
            <person name="Sato H."/>
            <person name="Tonouchi N."/>
        </authorList>
    </citation>
    <scope>NUCLEOTIDE SEQUENCE</scope>
    <source>
        <strain evidence="3">NBRC 32176</strain>
    </source>
</reference>
<keyword evidence="2" id="KW-0732">Signal</keyword>
<dbReference type="OrthoDB" id="10662083at2759"/>
<dbReference type="AlphaFoldDB" id="A0A9W6U063"/>
<name>A0A9W6U063_9STRA</name>
<protein>
    <submittedName>
        <fullName evidence="3">Unnamed protein product</fullName>
    </submittedName>
</protein>
<feature type="region of interest" description="Disordered" evidence="1">
    <location>
        <begin position="60"/>
        <end position="102"/>
    </location>
</feature>
<comment type="caution">
    <text evidence="3">The sequence shown here is derived from an EMBL/GenBank/DDBJ whole genome shotgun (WGS) entry which is preliminary data.</text>
</comment>
<gene>
    <name evidence="3" type="ORF">Plil01_000919000</name>
</gene>